<reference evidence="2" key="3">
    <citation type="submission" date="2015-04" db="UniProtKB">
        <authorList>
            <consortium name="EnsemblPlants"/>
        </authorList>
    </citation>
    <scope>IDENTIFICATION</scope>
</reference>
<proteinExistence type="predicted"/>
<reference evidence="2 3" key="1">
    <citation type="submission" date="2012-08" db="EMBL/GenBank/DDBJ databases">
        <title>Oryza genome evolution.</title>
        <authorList>
            <person name="Wing R.A."/>
        </authorList>
    </citation>
    <scope>NUCLEOTIDE SEQUENCE</scope>
</reference>
<evidence type="ECO:0000313" key="2">
    <source>
        <dbReference type="EnsemblPlants" id="LPERR05G07240.1"/>
    </source>
</evidence>
<accession>A0A0D9WEB9</accession>
<dbReference type="Proteomes" id="UP000032180">
    <property type="component" value="Chromosome 5"/>
</dbReference>
<sequence length="78" mass="8441">MPTNIGKAGLKARTSKPPWDSASLTKAQRQQKRSARNIGHLCVCLSPPGPLVIWPPRHTSTGLLATFARGPNACPKIW</sequence>
<dbReference type="EnsemblPlants" id="LPERR05G07240.1">
    <property type="protein sequence ID" value="LPERR05G07240.1"/>
    <property type="gene ID" value="LPERR05G07240"/>
</dbReference>
<name>A0A0D9WEB9_9ORYZ</name>
<evidence type="ECO:0000256" key="1">
    <source>
        <dbReference type="SAM" id="MobiDB-lite"/>
    </source>
</evidence>
<protein>
    <submittedName>
        <fullName evidence="2">Uncharacterized protein</fullName>
    </submittedName>
</protein>
<dbReference type="Gramene" id="LPERR05G07240.1">
    <property type="protein sequence ID" value="LPERR05G07240.1"/>
    <property type="gene ID" value="LPERR05G07240"/>
</dbReference>
<feature type="region of interest" description="Disordered" evidence="1">
    <location>
        <begin position="1"/>
        <end position="31"/>
    </location>
</feature>
<keyword evidence="3" id="KW-1185">Reference proteome</keyword>
<evidence type="ECO:0000313" key="3">
    <source>
        <dbReference type="Proteomes" id="UP000032180"/>
    </source>
</evidence>
<reference evidence="3" key="2">
    <citation type="submission" date="2013-12" db="EMBL/GenBank/DDBJ databases">
        <authorList>
            <person name="Yu Y."/>
            <person name="Lee S."/>
            <person name="de Baynast K."/>
            <person name="Wissotski M."/>
            <person name="Liu L."/>
            <person name="Talag J."/>
            <person name="Goicoechea J."/>
            <person name="Angelova A."/>
            <person name="Jetty R."/>
            <person name="Kudrna D."/>
            <person name="Golser W."/>
            <person name="Rivera L."/>
            <person name="Zhang J."/>
            <person name="Wing R."/>
        </authorList>
    </citation>
    <scope>NUCLEOTIDE SEQUENCE</scope>
</reference>
<dbReference type="AlphaFoldDB" id="A0A0D9WEB9"/>
<dbReference type="HOGENOM" id="CLU_2625543_0_0_1"/>
<organism evidence="2 3">
    <name type="scientific">Leersia perrieri</name>
    <dbReference type="NCBI Taxonomy" id="77586"/>
    <lineage>
        <taxon>Eukaryota</taxon>
        <taxon>Viridiplantae</taxon>
        <taxon>Streptophyta</taxon>
        <taxon>Embryophyta</taxon>
        <taxon>Tracheophyta</taxon>
        <taxon>Spermatophyta</taxon>
        <taxon>Magnoliopsida</taxon>
        <taxon>Liliopsida</taxon>
        <taxon>Poales</taxon>
        <taxon>Poaceae</taxon>
        <taxon>BOP clade</taxon>
        <taxon>Oryzoideae</taxon>
        <taxon>Oryzeae</taxon>
        <taxon>Oryzinae</taxon>
        <taxon>Leersia</taxon>
    </lineage>
</organism>